<organism evidence="8 9">
    <name type="scientific">Halobacteriovorax marinus</name>
    <dbReference type="NCBI Taxonomy" id="97084"/>
    <lineage>
        <taxon>Bacteria</taxon>
        <taxon>Pseudomonadati</taxon>
        <taxon>Bdellovibrionota</taxon>
        <taxon>Bacteriovoracia</taxon>
        <taxon>Bacteriovoracales</taxon>
        <taxon>Halobacteriovoraceae</taxon>
        <taxon>Halobacteriovorax</taxon>
    </lineage>
</organism>
<dbReference type="GO" id="GO:0005886">
    <property type="term" value="C:plasma membrane"/>
    <property type="evidence" value="ECO:0007669"/>
    <property type="project" value="UniProtKB-SubCell"/>
</dbReference>
<protein>
    <submittedName>
        <fullName evidence="8">Uncharacterized protein</fullName>
    </submittedName>
</protein>
<proteinExistence type="inferred from homology"/>
<feature type="transmembrane region" description="Helical" evidence="7">
    <location>
        <begin position="146"/>
        <end position="167"/>
    </location>
</feature>
<evidence type="ECO:0000256" key="1">
    <source>
        <dbReference type="ARBA" id="ARBA00004651"/>
    </source>
</evidence>
<evidence type="ECO:0000256" key="4">
    <source>
        <dbReference type="ARBA" id="ARBA00022692"/>
    </source>
</evidence>
<feature type="transmembrane region" description="Helical" evidence="7">
    <location>
        <begin position="85"/>
        <end position="111"/>
    </location>
</feature>
<feature type="transmembrane region" description="Helical" evidence="7">
    <location>
        <begin position="54"/>
        <end position="73"/>
    </location>
</feature>
<dbReference type="Pfam" id="PF03994">
    <property type="entry name" value="DUF350"/>
    <property type="match status" value="2"/>
</dbReference>
<dbReference type="Proteomes" id="UP000196531">
    <property type="component" value="Unassembled WGS sequence"/>
</dbReference>
<keyword evidence="5 7" id="KW-1133">Transmembrane helix</keyword>
<keyword evidence="3" id="KW-1003">Cell membrane</keyword>
<evidence type="ECO:0000313" key="9">
    <source>
        <dbReference type="Proteomes" id="UP000196531"/>
    </source>
</evidence>
<name>A0A1Y5F5Q3_9BACT</name>
<evidence type="ECO:0000256" key="3">
    <source>
        <dbReference type="ARBA" id="ARBA00022475"/>
    </source>
</evidence>
<keyword evidence="6 7" id="KW-0472">Membrane</keyword>
<feature type="transmembrane region" description="Helical" evidence="7">
    <location>
        <begin position="222"/>
        <end position="246"/>
    </location>
</feature>
<sequence>MNELFDKLILRIVFTLFLCGILFIYKYAHSFLYPSSRTQIFKRFFPSKNSSDTIHLFSRLIGIGIIFSEFYFTMSDKFYLTLIDFFIHATLVSFIYLISIYIIESIVLYNFEYHDEIIKRKNMSYALISFANATAVAYIIKGVSSVSKSSVIILLFLWLLAMVLLGFSTKTYSLISKLSFNRLLVQKNLAVGISYLGFIWGWTIIINSAFDHELENIKWYTIYVILKILLALIIIPIFKIGLAFIFKLQDDFNSPGKEGVSNEDGSAEIGYGVFEGSIFFTACYLTTVITGNINFGNFYPTF</sequence>
<evidence type="ECO:0000256" key="2">
    <source>
        <dbReference type="ARBA" id="ARBA00005779"/>
    </source>
</evidence>
<dbReference type="InterPro" id="IPR007140">
    <property type="entry name" value="DUF350"/>
</dbReference>
<evidence type="ECO:0000313" key="8">
    <source>
        <dbReference type="EMBL" id="OUR96218.1"/>
    </source>
</evidence>
<accession>A0A1Y5F5Q3</accession>
<comment type="subcellular location">
    <subcellularLocation>
        <location evidence="1">Cell membrane</location>
        <topology evidence="1">Multi-pass membrane protein</topology>
    </subcellularLocation>
</comment>
<gene>
    <name evidence="8" type="ORF">A9Q84_07620</name>
</gene>
<dbReference type="EMBL" id="MAAO01000006">
    <property type="protein sequence ID" value="OUR96218.1"/>
    <property type="molecule type" value="Genomic_DNA"/>
</dbReference>
<feature type="transmembrane region" description="Helical" evidence="7">
    <location>
        <begin position="12"/>
        <end position="33"/>
    </location>
</feature>
<keyword evidence="4 7" id="KW-0812">Transmembrane</keyword>
<evidence type="ECO:0000256" key="5">
    <source>
        <dbReference type="ARBA" id="ARBA00022989"/>
    </source>
</evidence>
<comment type="caution">
    <text evidence="8">The sequence shown here is derived from an EMBL/GenBank/DDBJ whole genome shotgun (WGS) entry which is preliminary data.</text>
</comment>
<evidence type="ECO:0000256" key="7">
    <source>
        <dbReference type="SAM" id="Phobius"/>
    </source>
</evidence>
<dbReference type="AlphaFoldDB" id="A0A1Y5F5Q3"/>
<feature type="transmembrane region" description="Helical" evidence="7">
    <location>
        <begin position="188"/>
        <end position="210"/>
    </location>
</feature>
<feature type="transmembrane region" description="Helical" evidence="7">
    <location>
        <begin position="123"/>
        <end position="140"/>
    </location>
</feature>
<comment type="similarity">
    <text evidence="2">Belongs to the UPF0719 family.</text>
</comment>
<reference evidence="9" key="1">
    <citation type="journal article" date="2017" name="Proc. Natl. Acad. Sci. U.S.A.">
        <title>Simulation of Deepwater Horizon oil plume reveals substrate specialization within a complex community of hydrocarbon-degraders.</title>
        <authorList>
            <person name="Hu P."/>
            <person name="Dubinsky E.A."/>
            <person name="Probst A.J."/>
            <person name="Wang J."/>
            <person name="Sieber C.M.K."/>
            <person name="Tom L.M."/>
            <person name="Gardinali P."/>
            <person name="Banfield J.F."/>
            <person name="Atlas R.M."/>
            <person name="Andersen G.L."/>
        </authorList>
    </citation>
    <scope>NUCLEOTIDE SEQUENCE [LARGE SCALE GENOMIC DNA]</scope>
</reference>
<evidence type="ECO:0000256" key="6">
    <source>
        <dbReference type="ARBA" id="ARBA00023136"/>
    </source>
</evidence>